<protein>
    <recommendedName>
        <fullName evidence="1">Pyridoxamine 5'-phosphate oxidase N-terminal domain-containing protein</fullName>
    </recommendedName>
</protein>
<feature type="domain" description="Pyridoxamine 5'-phosphate oxidase N-terminal" evidence="1">
    <location>
        <begin position="2"/>
        <end position="126"/>
    </location>
</feature>
<evidence type="ECO:0000259" key="1">
    <source>
        <dbReference type="Pfam" id="PF01243"/>
    </source>
</evidence>
<reference evidence="2 3" key="1">
    <citation type="submission" date="2016-08" db="EMBL/GenBank/DDBJ databases">
        <title>New Insights into Marine Group III Euryarchaeota, from dark to light.</title>
        <authorList>
            <person name="Haro-Moreno J.M."/>
            <person name="Rodriguez-Valera F."/>
            <person name="Lopez-Garcia P."/>
            <person name="Moreira D."/>
            <person name="Martin-Cuadrado A.B."/>
        </authorList>
    </citation>
    <scope>NUCLEOTIDE SEQUENCE [LARGE SCALE GENOMIC DNA]</scope>
    <source>
        <strain evidence="2">CG-Epi3</strain>
    </source>
</reference>
<proteinExistence type="predicted"/>
<evidence type="ECO:0000313" key="3">
    <source>
        <dbReference type="Proteomes" id="UP000183138"/>
    </source>
</evidence>
<dbReference type="AlphaFoldDB" id="A0A1J5UCJ7"/>
<comment type="caution">
    <text evidence="2">The sequence shown here is derived from an EMBL/GenBank/DDBJ whole genome shotgun (WGS) entry which is preliminary data.</text>
</comment>
<dbReference type="InterPro" id="IPR011576">
    <property type="entry name" value="Pyridox_Oxase_N"/>
</dbReference>
<evidence type="ECO:0000313" key="2">
    <source>
        <dbReference type="EMBL" id="OIR23644.1"/>
    </source>
</evidence>
<dbReference type="Gene3D" id="2.30.110.10">
    <property type="entry name" value="Electron Transport, Fmn-binding Protein, Chain A"/>
    <property type="match status" value="1"/>
</dbReference>
<accession>A0A1J5UCJ7</accession>
<dbReference type="SUPFAM" id="SSF50475">
    <property type="entry name" value="FMN-binding split barrel"/>
    <property type="match status" value="1"/>
</dbReference>
<dbReference type="EMBL" id="MIYY01000001">
    <property type="protein sequence ID" value="OIR23644.1"/>
    <property type="molecule type" value="Genomic_DNA"/>
</dbReference>
<gene>
    <name evidence="2" type="ORF">BEU00_00180</name>
</gene>
<dbReference type="InterPro" id="IPR012349">
    <property type="entry name" value="Split_barrel_FMN-bd"/>
</dbReference>
<organism evidence="2 3">
    <name type="scientific">Marine Group III euryarchaeote CG-Epi3</name>
    <dbReference type="NCBI Taxonomy" id="1888997"/>
    <lineage>
        <taxon>Archaea</taxon>
        <taxon>Methanobacteriati</taxon>
        <taxon>Thermoplasmatota</taxon>
        <taxon>Thermoplasmata</taxon>
        <taxon>Candidatus Thermoprofundales</taxon>
    </lineage>
</organism>
<sequence>MKEIREFIQKHNTLTLATERNHDVFAAAVFYVPVNNCKSLLFVSNPKSDHITNLEYNSKCAVTIQENNLNWEKIKGIQIKGEVVNAKEEYWKSYLNVFDYISSNKTLKKAMEKVTLYELKINWVRLIDNSKGFGNKKEYGSS</sequence>
<dbReference type="Proteomes" id="UP000183138">
    <property type="component" value="Unassembled WGS sequence"/>
</dbReference>
<name>A0A1J5UCJ7_9ARCH</name>
<dbReference type="Pfam" id="PF01243">
    <property type="entry name" value="PNPOx_N"/>
    <property type="match status" value="1"/>
</dbReference>